<reference evidence="4 5" key="1">
    <citation type="submission" date="2014-02" db="EMBL/GenBank/DDBJ databases">
        <title>Transposable element dynamics among asymbiotic and ectomycorrhizal Amanita fungi.</title>
        <authorList>
            <consortium name="DOE Joint Genome Institute"/>
            <person name="Hess J."/>
            <person name="Skrede I."/>
            <person name="Wolfe B."/>
            <person name="LaButti K."/>
            <person name="Ohm R.A."/>
            <person name="Grigoriev I.V."/>
            <person name="Pringle A."/>
        </authorList>
    </citation>
    <scope>NUCLEOTIDE SEQUENCE [LARGE SCALE GENOMIC DNA]</scope>
    <source>
        <strain evidence="4 5">SKay4041</strain>
    </source>
</reference>
<dbReference type="EMBL" id="KZ302569">
    <property type="protein sequence ID" value="PFH45093.1"/>
    <property type="molecule type" value="Genomic_DNA"/>
</dbReference>
<protein>
    <recommendedName>
        <fullName evidence="3">CCHC-type domain-containing protein</fullName>
    </recommendedName>
</protein>
<evidence type="ECO:0000256" key="2">
    <source>
        <dbReference type="SAM" id="MobiDB-lite"/>
    </source>
</evidence>
<keyword evidence="1" id="KW-0862">Zinc</keyword>
<keyword evidence="1" id="KW-0863">Zinc-finger</keyword>
<feature type="non-terminal residue" evidence="4">
    <location>
        <position position="1"/>
    </location>
</feature>
<feature type="compositionally biased region" description="Polar residues" evidence="2">
    <location>
        <begin position="96"/>
        <end position="113"/>
    </location>
</feature>
<evidence type="ECO:0000313" key="4">
    <source>
        <dbReference type="EMBL" id="PFH45093.1"/>
    </source>
</evidence>
<organism evidence="4 5">
    <name type="scientific">Amanita thiersii Skay4041</name>
    <dbReference type="NCBI Taxonomy" id="703135"/>
    <lineage>
        <taxon>Eukaryota</taxon>
        <taxon>Fungi</taxon>
        <taxon>Dikarya</taxon>
        <taxon>Basidiomycota</taxon>
        <taxon>Agaricomycotina</taxon>
        <taxon>Agaricomycetes</taxon>
        <taxon>Agaricomycetidae</taxon>
        <taxon>Agaricales</taxon>
        <taxon>Pluteineae</taxon>
        <taxon>Amanitaceae</taxon>
        <taxon>Amanita</taxon>
    </lineage>
</organism>
<gene>
    <name evidence="4" type="ORF">AMATHDRAFT_120292</name>
</gene>
<dbReference type="OrthoDB" id="3026227at2759"/>
<accession>A0A2A9NBV0</accession>
<dbReference type="GO" id="GO:0003676">
    <property type="term" value="F:nucleic acid binding"/>
    <property type="evidence" value="ECO:0007669"/>
    <property type="project" value="InterPro"/>
</dbReference>
<feature type="non-terminal residue" evidence="4">
    <location>
        <position position="146"/>
    </location>
</feature>
<evidence type="ECO:0000313" key="5">
    <source>
        <dbReference type="Proteomes" id="UP000242287"/>
    </source>
</evidence>
<evidence type="ECO:0000256" key="1">
    <source>
        <dbReference type="PROSITE-ProRule" id="PRU00047"/>
    </source>
</evidence>
<dbReference type="AlphaFoldDB" id="A0A2A9NBV0"/>
<sequence>KQATAIQEITTIRQGMKSGEEHVQIFKQSYMRSGYGEIVGIHKFKRSLNTPLLDKLMAVPNLLTTLEGWYKLTIWLDRQWWQAVAEKKTFAAQSGKGETSQNTQQANPLVGNTWQARDPNAMEVDRNRSQHRCYNCGQVSHFAHNC</sequence>
<proteinExistence type="predicted"/>
<dbReference type="PROSITE" id="PS50158">
    <property type="entry name" value="ZF_CCHC"/>
    <property type="match status" value="1"/>
</dbReference>
<keyword evidence="1" id="KW-0479">Metal-binding</keyword>
<name>A0A2A9NBV0_9AGAR</name>
<dbReference type="GO" id="GO:0008270">
    <property type="term" value="F:zinc ion binding"/>
    <property type="evidence" value="ECO:0007669"/>
    <property type="project" value="UniProtKB-KW"/>
</dbReference>
<feature type="domain" description="CCHC-type" evidence="3">
    <location>
        <begin position="132"/>
        <end position="146"/>
    </location>
</feature>
<feature type="region of interest" description="Disordered" evidence="2">
    <location>
        <begin position="92"/>
        <end position="113"/>
    </location>
</feature>
<dbReference type="Proteomes" id="UP000242287">
    <property type="component" value="Unassembled WGS sequence"/>
</dbReference>
<evidence type="ECO:0000259" key="3">
    <source>
        <dbReference type="PROSITE" id="PS50158"/>
    </source>
</evidence>
<dbReference type="InterPro" id="IPR001878">
    <property type="entry name" value="Znf_CCHC"/>
</dbReference>
<keyword evidence="5" id="KW-1185">Reference proteome</keyword>